<dbReference type="EMBL" id="WNTK01000521">
    <property type="protein sequence ID" value="KAG9469447.1"/>
    <property type="molecule type" value="Genomic_DNA"/>
</dbReference>
<accession>A0A8J6JTC9</accession>
<dbReference type="Proteomes" id="UP000770717">
    <property type="component" value="Unassembled WGS sequence"/>
</dbReference>
<comment type="caution">
    <text evidence="1">The sequence shown here is derived from an EMBL/GenBank/DDBJ whole genome shotgun (WGS) entry which is preliminary data.</text>
</comment>
<evidence type="ECO:0000313" key="2">
    <source>
        <dbReference type="Proteomes" id="UP000770717"/>
    </source>
</evidence>
<proteinExistence type="predicted"/>
<keyword evidence="2" id="KW-1185">Reference proteome</keyword>
<gene>
    <name evidence="1" type="ORF">GDO78_020491</name>
</gene>
<dbReference type="AlphaFoldDB" id="A0A8J6JTC9"/>
<protein>
    <submittedName>
        <fullName evidence="1">Uncharacterized protein</fullName>
    </submittedName>
</protein>
<reference evidence="1" key="1">
    <citation type="thesis" date="2020" institute="ProQuest LLC" country="789 East Eisenhower Parkway, Ann Arbor, MI, USA">
        <title>Comparative Genomics and Chromosome Evolution.</title>
        <authorList>
            <person name="Mudd A.B."/>
        </authorList>
    </citation>
    <scope>NUCLEOTIDE SEQUENCE</scope>
    <source>
        <strain evidence="1">HN-11 Male</strain>
        <tissue evidence="1">Kidney and liver</tissue>
    </source>
</reference>
<evidence type="ECO:0000313" key="1">
    <source>
        <dbReference type="EMBL" id="KAG9469447.1"/>
    </source>
</evidence>
<organism evidence="1 2">
    <name type="scientific">Eleutherodactylus coqui</name>
    <name type="common">Puerto Rican coqui</name>
    <dbReference type="NCBI Taxonomy" id="57060"/>
    <lineage>
        <taxon>Eukaryota</taxon>
        <taxon>Metazoa</taxon>
        <taxon>Chordata</taxon>
        <taxon>Craniata</taxon>
        <taxon>Vertebrata</taxon>
        <taxon>Euteleostomi</taxon>
        <taxon>Amphibia</taxon>
        <taxon>Batrachia</taxon>
        <taxon>Anura</taxon>
        <taxon>Neobatrachia</taxon>
        <taxon>Hyloidea</taxon>
        <taxon>Eleutherodactylidae</taxon>
        <taxon>Eleutherodactylinae</taxon>
        <taxon>Eleutherodactylus</taxon>
        <taxon>Eleutherodactylus</taxon>
    </lineage>
</organism>
<sequence length="84" mass="9570">MPPRSMWKEERMMNMPGVIYHSMKKKKDELEKSNMADHFELGIFGKGAASDGIYPYIEDLALELGAALCINVYLSRFQILLSLS</sequence>
<name>A0A8J6JTC9_ELECQ</name>